<reference evidence="3 4" key="1">
    <citation type="submission" date="2022-05" db="EMBL/GenBank/DDBJ databases">
        <title>Microbulbifer sp. nov., isolated from sponge.</title>
        <authorList>
            <person name="Gao L."/>
        </authorList>
    </citation>
    <scope>NUCLEOTIDE SEQUENCE [LARGE SCALE GENOMIC DNA]</scope>
    <source>
        <strain evidence="3 4">MI-G</strain>
    </source>
</reference>
<dbReference type="RefSeq" id="WP_301415440.1">
    <property type="nucleotide sequence ID" value="NZ_CP098023.1"/>
</dbReference>
<feature type="transmembrane region" description="Helical" evidence="2">
    <location>
        <begin position="53"/>
        <end position="75"/>
    </location>
</feature>
<dbReference type="EMBL" id="CP098023">
    <property type="protein sequence ID" value="WKD49587.1"/>
    <property type="molecule type" value="Genomic_DNA"/>
</dbReference>
<evidence type="ECO:0000256" key="1">
    <source>
        <dbReference type="SAM" id="MobiDB-lite"/>
    </source>
</evidence>
<keyword evidence="2" id="KW-0472">Membrane</keyword>
<dbReference type="InterPro" id="IPR016410">
    <property type="entry name" value="Phage_imm"/>
</dbReference>
<feature type="region of interest" description="Disordered" evidence="1">
    <location>
        <begin position="78"/>
        <end position="104"/>
    </location>
</feature>
<feature type="transmembrane region" description="Helical" evidence="2">
    <location>
        <begin position="20"/>
        <end position="46"/>
    </location>
</feature>
<evidence type="ECO:0000313" key="3">
    <source>
        <dbReference type="EMBL" id="WKD49587.1"/>
    </source>
</evidence>
<protein>
    <recommendedName>
        <fullName evidence="5">Superinfection immunity protein</fullName>
    </recommendedName>
</protein>
<keyword evidence="2" id="KW-1133">Transmembrane helix</keyword>
<dbReference type="Proteomes" id="UP001321520">
    <property type="component" value="Chromosome"/>
</dbReference>
<keyword evidence="2" id="KW-0812">Transmembrane</keyword>
<proteinExistence type="predicted"/>
<keyword evidence="4" id="KW-1185">Reference proteome</keyword>
<evidence type="ECO:0008006" key="5">
    <source>
        <dbReference type="Google" id="ProtNLM"/>
    </source>
</evidence>
<name>A0ABY9EA92_9GAMM</name>
<gene>
    <name evidence="3" type="ORF">M8T91_17120</name>
</gene>
<accession>A0ABY9EA92</accession>
<sequence>MFTDLDQLIANMLGVFSGISLVKGIIFIILFLLVWFLPTLVAFFFNRRNFGKICLANIPALVSWVAWCALLAWAASGKVGKNPGSGVTGAHGGTADEPSVEKTG</sequence>
<dbReference type="Pfam" id="PF14373">
    <property type="entry name" value="Imm_superinfect"/>
    <property type="match status" value="1"/>
</dbReference>
<evidence type="ECO:0000256" key="2">
    <source>
        <dbReference type="SAM" id="Phobius"/>
    </source>
</evidence>
<organism evidence="3 4">
    <name type="scientific">Microbulbifer spongiae</name>
    <dbReference type="NCBI Taxonomy" id="2944933"/>
    <lineage>
        <taxon>Bacteria</taxon>
        <taxon>Pseudomonadati</taxon>
        <taxon>Pseudomonadota</taxon>
        <taxon>Gammaproteobacteria</taxon>
        <taxon>Cellvibrionales</taxon>
        <taxon>Microbulbiferaceae</taxon>
        <taxon>Microbulbifer</taxon>
    </lineage>
</organism>
<evidence type="ECO:0000313" key="4">
    <source>
        <dbReference type="Proteomes" id="UP001321520"/>
    </source>
</evidence>